<dbReference type="RefSeq" id="WP_112092512.1">
    <property type="nucleotide sequence ID" value="NZ_LUSR01000041.1"/>
</dbReference>
<sequence>MTSLTMNKSARTSKLNSEHAIKTLLQARIDSLSKEYIDNLSKVDDETLLSLLTLPDDEFWTELKILAFYTALINKSTKEKEEQIKHAENRLAFLKSLEKYGGVHKSTAVKKILSVSIPTIHKYGNQNKIIVLNWSTDKLYPAFQFSIEKDFTENGMLKGVPELLALLSPSLSGVRRCNFFTRKLEMPDDSKKMSVVDILRRGATPTEMVYLRILAENFGTMNAV</sequence>
<reference evidence="1 2" key="1">
    <citation type="submission" date="2016-02" db="EMBL/GenBank/DDBJ databases">
        <title>Species-wide whole genome sequencing reveals diversity, host range in Lonsdalea quercina.</title>
        <authorList>
            <person name="Li Y."/>
        </authorList>
    </citation>
    <scope>NUCLEOTIDE SEQUENCE [LARGE SCALE GENOMIC DNA]</scope>
    <source>
        <strain evidence="1 2">CFCC 12721</strain>
    </source>
</reference>
<comment type="caution">
    <text evidence="1">The sequence shown here is derived from an EMBL/GenBank/DDBJ whole genome shotgun (WGS) entry which is preliminary data.</text>
</comment>
<protein>
    <submittedName>
        <fullName evidence="1">Uncharacterized protein</fullName>
    </submittedName>
</protein>
<dbReference type="EMBL" id="LUSW01000028">
    <property type="protein sequence ID" value="RAT32549.1"/>
    <property type="molecule type" value="Genomic_DNA"/>
</dbReference>
<name>A0ABX9ERC1_9GAMM</name>
<accession>A0ABX9ERC1</accession>
<organism evidence="1 2">
    <name type="scientific">Lonsdalea populi</name>
    <dbReference type="NCBI Taxonomy" id="1172565"/>
    <lineage>
        <taxon>Bacteria</taxon>
        <taxon>Pseudomonadati</taxon>
        <taxon>Pseudomonadota</taxon>
        <taxon>Gammaproteobacteria</taxon>
        <taxon>Enterobacterales</taxon>
        <taxon>Pectobacteriaceae</taxon>
        <taxon>Lonsdalea</taxon>
    </lineage>
</organism>
<evidence type="ECO:0000313" key="1">
    <source>
        <dbReference type="EMBL" id="RAT32549.1"/>
    </source>
</evidence>
<keyword evidence="2" id="KW-1185">Reference proteome</keyword>
<proteinExistence type="predicted"/>
<evidence type="ECO:0000313" key="2">
    <source>
        <dbReference type="Proteomes" id="UP000250186"/>
    </source>
</evidence>
<dbReference type="Proteomes" id="UP000250186">
    <property type="component" value="Unassembled WGS sequence"/>
</dbReference>
<gene>
    <name evidence="1" type="ORF">AU492_12570</name>
</gene>